<keyword evidence="2 4" id="KW-0378">Hydrolase</keyword>
<evidence type="ECO:0000313" key="8">
    <source>
        <dbReference type="EMBL" id="VGO14892.1"/>
    </source>
</evidence>
<keyword evidence="3 4" id="KW-0326">Glycosidase</keyword>
<dbReference type="InterPro" id="IPR013780">
    <property type="entry name" value="Glyco_hydro_b"/>
</dbReference>
<dbReference type="InterPro" id="IPR050985">
    <property type="entry name" value="Alpha-glycosidase_related"/>
</dbReference>
<dbReference type="SUPFAM" id="SSF51011">
    <property type="entry name" value="Glycosyl hydrolase domain"/>
    <property type="match status" value="1"/>
</dbReference>
<protein>
    <submittedName>
        <fullName evidence="8">Alpha-xylosidase</fullName>
    </submittedName>
</protein>
<dbReference type="EMBL" id="CAAHFG010000002">
    <property type="protein sequence ID" value="VGO14892.1"/>
    <property type="molecule type" value="Genomic_DNA"/>
</dbReference>
<feature type="signal peptide" evidence="5">
    <location>
        <begin position="1"/>
        <end position="21"/>
    </location>
</feature>
<dbReference type="Pfam" id="PF21365">
    <property type="entry name" value="Glyco_hydro_31_3rd"/>
    <property type="match status" value="1"/>
</dbReference>
<comment type="similarity">
    <text evidence="1 4">Belongs to the glycosyl hydrolase 31 family.</text>
</comment>
<feature type="domain" description="Glycosyl hydrolase family 31 C-terminal" evidence="7">
    <location>
        <begin position="457"/>
        <end position="534"/>
    </location>
</feature>
<dbReference type="SUPFAM" id="SSF51445">
    <property type="entry name" value="(Trans)glycosidases"/>
    <property type="match status" value="1"/>
</dbReference>
<evidence type="ECO:0000256" key="3">
    <source>
        <dbReference type="ARBA" id="ARBA00023295"/>
    </source>
</evidence>
<feature type="chain" id="PRO_5025551689" evidence="5">
    <location>
        <begin position="22"/>
        <end position="538"/>
    </location>
</feature>
<dbReference type="GO" id="GO:0004553">
    <property type="term" value="F:hydrolase activity, hydrolyzing O-glycosyl compounds"/>
    <property type="evidence" value="ECO:0007669"/>
    <property type="project" value="InterPro"/>
</dbReference>
<evidence type="ECO:0000313" key="9">
    <source>
        <dbReference type="Proteomes" id="UP000366872"/>
    </source>
</evidence>
<dbReference type="Proteomes" id="UP000366872">
    <property type="component" value="Unassembled WGS sequence"/>
</dbReference>
<dbReference type="RefSeq" id="WP_136080515.1">
    <property type="nucleotide sequence ID" value="NZ_CAAHFG010000002.1"/>
</dbReference>
<keyword evidence="5" id="KW-0732">Signal</keyword>
<dbReference type="Pfam" id="PF01055">
    <property type="entry name" value="Glyco_hydro_31_2nd"/>
    <property type="match status" value="1"/>
</dbReference>
<dbReference type="PANTHER" id="PTHR43053:SF4">
    <property type="entry name" value="MYOGENESIS-REGULATING GLYCOSIDASE"/>
    <property type="match status" value="1"/>
</dbReference>
<organism evidence="8 9">
    <name type="scientific">Pontiella desulfatans</name>
    <dbReference type="NCBI Taxonomy" id="2750659"/>
    <lineage>
        <taxon>Bacteria</taxon>
        <taxon>Pseudomonadati</taxon>
        <taxon>Kiritimatiellota</taxon>
        <taxon>Kiritimatiellia</taxon>
        <taxon>Kiritimatiellales</taxon>
        <taxon>Pontiellaceae</taxon>
        <taxon>Pontiella</taxon>
    </lineage>
</organism>
<dbReference type="CDD" id="cd06592">
    <property type="entry name" value="GH31_NET37"/>
    <property type="match status" value="1"/>
</dbReference>
<dbReference type="GO" id="GO:0005975">
    <property type="term" value="P:carbohydrate metabolic process"/>
    <property type="evidence" value="ECO:0007669"/>
    <property type="project" value="InterPro"/>
</dbReference>
<dbReference type="InterPro" id="IPR017853">
    <property type="entry name" value="GH"/>
</dbReference>
<name>A0A6C2U4C2_PONDE</name>
<evidence type="ECO:0000256" key="4">
    <source>
        <dbReference type="RuleBase" id="RU361185"/>
    </source>
</evidence>
<keyword evidence="9" id="KW-1185">Reference proteome</keyword>
<dbReference type="InterPro" id="IPR000322">
    <property type="entry name" value="Glyco_hydro_31_TIM"/>
</dbReference>
<reference evidence="8 9" key="1">
    <citation type="submission" date="2019-04" db="EMBL/GenBank/DDBJ databases">
        <authorList>
            <person name="Van Vliet M D."/>
        </authorList>
    </citation>
    <scope>NUCLEOTIDE SEQUENCE [LARGE SCALE GENOMIC DNA]</scope>
    <source>
        <strain evidence="8 9">F1</strain>
    </source>
</reference>
<accession>A0A6C2U4C2</accession>
<evidence type="ECO:0000256" key="1">
    <source>
        <dbReference type="ARBA" id="ARBA00007806"/>
    </source>
</evidence>
<dbReference type="InterPro" id="IPR048395">
    <property type="entry name" value="Glyco_hydro_31_C"/>
</dbReference>
<evidence type="ECO:0000259" key="6">
    <source>
        <dbReference type="Pfam" id="PF01055"/>
    </source>
</evidence>
<evidence type="ECO:0000256" key="5">
    <source>
        <dbReference type="SAM" id="SignalP"/>
    </source>
</evidence>
<gene>
    <name evidence="8" type="primary">yicI</name>
    <name evidence="8" type="ORF">PDESU_03462</name>
</gene>
<dbReference type="Gene3D" id="3.20.20.80">
    <property type="entry name" value="Glycosidases"/>
    <property type="match status" value="1"/>
</dbReference>
<dbReference type="AlphaFoldDB" id="A0A6C2U4C2"/>
<proteinExistence type="inferred from homology"/>
<evidence type="ECO:0000256" key="2">
    <source>
        <dbReference type="ARBA" id="ARBA00022801"/>
    </source>
</evidence>
<evidence type="ECO:0000259" key="7">
    <source>
        <dbReference type="Pfam" id="PF21365"/>
    </source>
</evidence>
<feature type="domain" description="Glycoside hydrolase family 31 TIM barrel" evidence="6">
    <location>
        <begin position="148"/>
        <end position="418"/>
    </location>
</feature>
<sequence length="538" mass="60592">MKRLVIAGLTLMAGLQLSAMADKLELKMLPGEYWWAGLSSKGHETPYDATSKVSYELYGDNKGNQAQPLLLSNKGRYVWSEQPIKYSFDKGTITVTTREGKIESGAKGNNLAGAFGHVSKTYFPSDGNIPDELLFTHPQYNTWIELMYDQNEEDILAYAQAIIDQGYPPGVLMIDDNWQEDYGTWEFSPRRFQDPKGMMDKLHAMGFKVMLWMCPFVSADSADFRQLAADGLLLLDPQKTQNILWANTKNKAAVIRWWNGASACLDLSNPKTQEWFKKKLDYLVEEYGVDGFKFDAGDARFYTEGVVSWQQDVSPNDHTQFFAEFGLNYPLNEYRASWKMAGLPLAQRLRDKGHKWEDLAKLIPDQMSQSVMGYAYTCPDMIGGGEYRSFLNSAVIDEELVVRSAQVHALMPMMQFSVAPWRILSKENQQICLDMANLHLKMGDHILALAKEASKTGEPIVKPMVLAFPNGGYETVKDQFVLGNDIIVAPVVEKGARSRSVVLPAGKWKAEDGQIYAGGKTVEIDVSLKRLPYFKVIR</sequence>
<dbReference type="PANTHER" id="PTHR43053">
    <property type="entry name" value="GLYCOSIDASE FAMILY 31"/>
    <property type="match status" value="1"/>
</dbReference>
<dbReference type="Gene3D" id="2.60.40.1180">
    <property type="entry name" value="Golgi alpha-mannosidase II"/>
    <property type="match status" value="1"/>
</dbReference>